<evidence type="ECO:0000313" key="2">
    <source>
        <dbReference type="Proteomes" id="UP000000763"/>
    </source>
</evidence>
<dbReference type="AlphaFoldDB" id="A0A0P0W2D3"/>
<sequence>MAGSSRPLNPPPQVDRATAVKLKAPDDCIVFYLSPSFGLERREVLAEAIRQRVELLAPRVMPVRLELLPPMEAPVLPHRAVPVGVRAVQEVGEDGGHRRRRGEDHVDDDIELQKERCCIIRIQKHSEK</sequence>
<reference evidence="1 2" key="1">
    <citation type="journal article" date="2005" name="Nature">
        <title>The map-based sequence of the rice genome.</title>
        <authorList>
            <consortium name="International rice genome sequencing project (IRGSP)"/>
            <person name="Matsumoto T."/>
            <person name="Wu J."/>
            <person name="Kanamori H."/>
            <person name="Katayose Y."/>
            <person name="Fujisawa M."/>
            <person name="Namiki N."/>
            <person name="Mizuno H."/>
            <person name="Yamamoto K."/>
            <person name="Antonio B.A."/>
            <person name="Baba T."/>
            <person name="Sakata K."/>
            <person name="Nagamura Y."/>
            <person name="Aoki H."/>
            <person name="Arikawa K."/>
            <person name="Arita K."/>
            <person name="Bito T."/>
            <person name="Chiden Y."/>
            <person name="Fujitsuka N."/>
            <person name="Fukunaka R."/>
            <person name="Hamada M."/>
            <person name="Harada C."/>
            <person name="Hayashi A."/>
            <person name="Hijishita S."/>
            <person name="Honda M."/>
            <person name="Hosokawa S."/>
            <person name="Ichikawa Y."/>
            <person name="Idonuma A."/>
            <person name="Iijima M."/>
            <person name="Ikeda M."/>
            <person name="Ikeno M."/>
            <person name="Ito K."/>
            <person name="Ito S."/>
            <person name="Ito T."/>
            <person name="Ito Y."/>
            <person name="Ito Y."/>
            <person name="Iwabuchi A."/>
            <person name="Kamiya K."/>
            <person name="Karasawa W."/>
            <person name="Kurita K."/>
            <person name="Katagiri S."/>
            <person name="Kikuta A."/>
            <person name="Kobayashi H."/>
            <person name="Kobayashi N."/>
            <person name="Machita K."/>
            <person name="Maehara T."/>
            <person name="Masukawa M."/>
            <person name="Mizubayashi T."/>
            <person name="Mukai Y."/>
            <person name="Nagasaki H."/>
            <person name="Nagata Y."/>
            <person name="Naito S."/>
            <person name="Nakashima M."/>
            <person name="Nakama Y."/>
            <person name="Nakamichi Y."/>
            <person name="Nakamura M."/>
            <person name="Meguro A."/>
            <person name="Negishi M."/>
            <person name="Ohta I."/>
            <person name="Ohta T."/>
            <person name="Okamoto M."/>
            <person name="Ono N."/>
            <person name="Saji S."/>
            <person name="Sakaguchi M."/>
            <person name="Sakai K."/>
            <person name="Shibata M."/>
            <person name="Shimokawa T."/>
            <person name="Song J."/>
            <person name="Takazaki Y."/>
            <person name="Terasawa K."/>
            <person name="Tsugane M."/>
            <person name="Tsuji K."/>
            <person name="Ueda S."/>
            <person name="Waki K."/>
            <person name="Yamagata H."/>
            <person name="Yamamoto M."/>
            <person name="Yamamoto S."/>
            <person name="Yamane H."/>
            <person name="Yoshiki S."/>
            <person name="Yoshihara R."/>
            <person name="Yukawa K."/>
            <person name="Zhong H."/>
            <person name="Yano M."/>
            <person name="Yuan Q."/>
            <person name="Ouyang S."/>
            <person name="Liu J."/>
            <person name="Jones K.M."/>
            <person name="Gansberger K."/>
            <person name="Moffat K."/>
            <person name="Hill J."/>
            <person name="Bera J."/>
            <person name="Fadrosh D."/>
            <person name="Jin S."/>
            <person name="Johri S."/>
            <person name="Kim M."/>
            <person name="Overton L."/>
            <person name="Reardon M."/>
            <person name="Tsitrin T."/>
            <person name="Vuong H."/>
            <person name="Weaver B."/>
            <person name="Ciecko A."/>
            <person name="Tallon L."/>
            <person name="Jackson J."/>
            <person name="Pai G."/>
            <person name="Aken S.V."/>
            <person name="Utterback T."/>
            <person name="Reidmuller S."/>
            <person name="Feldblyum T."/>
            <person name="Hsiao J."/>
            <person name="Zismann V."/>
            <person name="Iobst S."/>
            <person name="de Vazeille A.R."/>
            <person name="Buell C.R."/>
            <person name="Ying K."/>
            <person name="Li Y."/>
            <person name="Lu T."/>
            <person name="Huang Y."/>
            <person name="Zhao Q."/>
            <person name="Feng Q."/>
            <person name="Zhang L."/>
            <person name="Zhu J."/>
            <person name="Weng Q."/>
            <person name="Mu J."/>
            <person name="Lu Y."/>
            <person name="Fan D."/>
            <person name="Liu Y."/>
            <person name="Guan J."/>
            <person name="Zhang Y."/>
            <person name="Yu S."/>
            <person name="Liu X."/>
            <person name="Zhang Y."/>
            <person name="Hong G."/>
            <person name="Han B."/>
            <person name="Choisne N."/>
            <person name="Demange N."/>
            <person name="Orjeda G."/>
            <person name="Samain S."/>
            <person name="Cattolico L."/>
            <person name="Pelletier E."/>
            <person name="Couloux A."/>
            <person name="Segurens B."/>
            <person name="Wincker P."/>
            <person name="D'Hont A."/>
            <person name="Scarpelli C."/>
            <person name="Weissenbach J."/>
            <person name="Salanoubat M."/>
            <person name="Quetier F."/>
            <person name="Yu Y."/>
            <person name="Kim H.R."/>
            <person name="Rambo T."/>
            <person name="Currie J."/>
            <person name="Collura K."/>
            <person name="Luo M."/>
            <person name="Yang T."/>
            <person name="Ammiraju J.S.S."/>
            <person name="Engler F."/>
            <person name="Soderlund C."/>
            <person name="Wing R.A."/>
            <person name="Palmer L.E."/>
            <person name="de la Bastide M."/>
            <person name="Spiegel L."/>
            <person name="Nascimento L."/>
            <person name="Zutavern T."/>
            <person name="O'Shaughnessy A."/>
            <person name="Dike S."/>
            <person name="Dedhia N."/>
            <person name="Preston R."/>
            <person name="Balija V."/>
            <person name="McCombie W.R."/>
            <person name="Chow T."/>
            <person name="Chen H."/>
            <person name="Chung M."/>
            <person name="Chen C."/>
            <person name="Shaw J."/>
            <person name="Wu H."/>
            <person name="Hsiao K."/>
            <person name="Chao Y."/>
            <person name="Chu M."/>
            <person name="Cheng C."/>
            <person name="Hour A."/>
            <person name="Lee P."/>
            <person name="Lin S."/>
            <person name="Lin Y."/>
            <person name="Liou J."/>
            <person name="Liu S."/>
            <person name="Hsing Y."/>
            <person name="Raghuvanshi S."/>
            <person name="Mohanty A."/>
            <person name="Bharti A.K."/>
            <person name="Gaur A."/>
            <person name="Gupta V."/>
            <person name="Kumar D."/>
            <person name="Ravi V."/>
            <person name="Vij S."/>
            <person name="Kapur A."/>
            <person name="Khurana P."/>
            <person name="Khurana P."/>
            <person name="Khurana J.P."/>
            <person name="Tyagi A.K."/>
            <person name="Gaikwad K."/>
            <person name="Singh A."/>
            <person name="Dalal V."/>
            <person name="Srivastava S."/>
            <person name="Dixit A."/>
            <person name="Pal A.K."/>
            <person name="Ghazi I.A."/>
            <person name="Yadav M."/>
            <person name="Pandit A."/>
            <person name="Bhargava A."/>
            <person name="Sureshbabu K."/>
            <person name="Batra K."/>
            <person name="Sharma T.R."/>
            <person name="Mohapatra T."/>
            <person name="Singh N.K."/>
            <person name="Messing J."/>
            <person name="Nelson A.B."/>
            <person name="Fuks G."/>
            <person name="Kavchok S."/>
            <person name="Keizer G."/>
            <person name="Linton E."/>
            <person name="Llaca V."/>
            <person name="Song R."/>
            <person name="Tanyolac B."/>
            <person name="Young S."/>
            <person name="Ho-Il K."/>
            <person name="Hahn J.H."/>
            <person name="Sangsakoo G."/>
            <person name="Vanavichit A."/>
            <person name="de Mattos Luiz.A.T."/>
            <person name="Zimmer P.D."/>
            <person name="Malone G."/>
            <person name="Dellagostin O."/>
            <person name="de Oliveira A.C."/>
            <person name="Bevan M."/>
            <person name="Bancroft I."/>
            <person name="Minx P."/>
            <person name="Cordum H."/>
            <person name="Wilson R."/>
            <person name="Cheng Z."/>
            <person name="Jin W."/>
            <person name="Jiang J."/>
            <person name="Leong S.A."/>
            <person name="Iwama H."/>
            <person name="Gojobori T."/>
            <person name="Itoh T."/>
            <person name="Niimura Y."/>
            <person name="Fujii Y."/>
            <person name="Habara T."/>
            <person name="Sakai H."/>
            <person name="Sato Y."/>
            <person name="Wilson G."/>
            <person name="Kumar K."/>
            <person name="McCouch S."/>
            <person name="Juretic N."/>
            <person name="Hoen D."/>
            <person name="Wright S."/>
            <person name="Bruskiewich R."/>
            <person name="Bureau T."/>
            <person name="Miyao A."/>
            <person name="Hirochika H."/>
            <person name="Nishikawa T."/>
            <person name="Kadowaki K."/>
            <person name="Sugiura M."/>
            <person name="Burr B."/>
            <person name="Sasaki T."/>
        </authorList>
    </citation>
    <scope>NUCLEOTIDE SEQUENCE [LARGE SCALE GENOMIC DNA]</scope>
    <source>
        <strain evidence="2">cv. Nipponbare</strain>
    </source>
</reference>
<dbReference type="KEGG" id="dosa:Os03g0694600"/>
<reference evidence="2" key="2">
    <citation type="journal article" date="2008" name="Nucleic Acids Res.">
        <title>The rice annotation project database (RAP-DB): 2008 update.</title>
        <authorList>
            <consortium name="The rice annotation project (RAP)"/>
        </authorList>
    </citation>
    <scope>GENOME REANNOTATION</scope>
    <source>
        <strain evidence="2">cv. Nipponbare</strain>
    </source>
</reference>
<protein>
    <submittedName>
        <fullName evidence="1">Os03g0694600 protein</fullName>
    </submittedName>
</protein>
<dbReference type="Proteomes" id="UP000000763">
    <property type="component" value="Chromosome 3"/>
</dbReference>
<proteinExistence type="predicted"/>
<name>A0A0P0W2D3_ORYSJ</name>
<gene>
    <name evidence="1" type="ordered locus">Os03g0694600</name>
</gene>
<dbReference type="Gramene" id="Os03t0694600-01">
    <property type="protein sequence ID" value="Os03t0694600-01"/>
    <property type="gene ID" value="Os03g0694600"/>
</dbReference>
<dbReference type="EMBL" id="AP008209">
    <property type="protein sequence ID" value="BAF12884.1"/>
    <property type="molecule type" value="Genomic_DNA"/>
</dbReference>
<evidence type="ECO:0000313" key="1">
    <source>
        <dbReference type="EMBL" id="BAF12884.1"/>
    </source>
</evidence>
<accession>A0A0P0W2D3</accession>
<organism evidence="1 2">
    <name type="scientific">Oryza sativa subsp. japonica</name>
    <name type="common">Rice</name>
    <dbReference type="NCBI Taxonomy" id="39947"/>
    <lineage>
        <taxon>Eukaryota</taxon>
        <taxon>Viridiplantae</taxon>
        <taxon>Streptophyta</taxon>
        <taxon>Embryophyta</taxon>
        <taxon>Tracheophyta</taxon>
        <taxon>Spermatophyta</taxon>
        <taxon>Magnoliopsida</taxon>
        <taxon>Liliopsida</taxon>
        <taxon>Poales</taxon>
        <taxon>Poaceae</taxon>
        <taxon>BOP clade</taxon>
        <taxon>Oryzoideae</taxon>
        <taxon>Oryzeae</taxon>
        <taxon>Oryzinae</taxon>
        <taxon>Oryza</taxon>
        <taxon>Oryza sativa</taxon>
    </lineage>
</organism>